<evidence type="ECO:0000259" key="2">
    <source>
        <dbReference type="Pfam" id="PF07364"/>
    </source>
</evidence>
<dbReference type="HOGENOM" id="CLU_028172_1_0_9"/>
<dbReference type="OrthoDB" id="9815420at2"/>
<organism evidence="3 4">
    <name type="scientific">Paenibacillus beijingensis</name>
    <dbReference type="NCBI Taxonomy" id="1126833"/>
    <lineage>
        <taxon>Bacteria</taxon>
        <taxon>Bacillati</taxon>
        <taxon>Bacillota</taxon>
        <taxon>Bacilli</taxon>
        <taxon>Bacillales</taxon>
        <taxon>Paenibacillaceae</taxon>
        <taxon>Paenibacillus</taxon>
    </lineage>
</organism>
<feature type="domain" description="Microcystin LR degradation protein MlrC N-terminal" evidence="2">
    <location>
        <begin position="2"/>
        <end position="287"/>
    </location>
</feature>
<dbReference type="RefSeq" id="WP_045672397.1">
    <property type="nucleotide sequence ID" value="NZ_CP011058.1"/>
</dbReference>
<dbReference type="InterPro" id="IPR015995">
    <property type="entry name" value="MlrC_N"/>
</dbReference>
<dbReference type="STRING" id="1126833.VN24_23455"/>
<dbReference type="InterPro" id="IPR010799">
    <property type="entry name" value="MlrC_C"/>
</dbReference>
<dbReference type="PIRSF" id="PIRSF012702">
    <property type="entry name" value="UCP012702"/>
    <property type="match status" value="1"/>
</dbReference>
<name>A0A0D5NPM9_9BACL</name>
<evidence type="ECO:0000313" key="3">
    <source>
        <dbReference type="EMBL" id="AJY76972.1"/>
    </source>
</evidence>
<dbReference type="EMBL" id="CP011058">
    <property type="protein sequence ID" value="AJY76972.1"/>
    <property type="molecule type" value="Genomic_DNA"/>
</dbReference>
<gene>
    <name evidence="3" type="ORF">VN24_23455</name>
</gene>
<evidence type="ECO:0000259" key="1">
    <source>
        <dbReference type="Pfam" id="PF07171"/>
    </source>
</evidence>
<dbReference type="Pfam" id="PF07364">
    <property type="entry name" value="DUF1485"/>
    <property type="match status" value="1"/>
</dbReference>
<dbReference type="PATRIC" id="fig|1126833.4.peg.5161"/>
<dbReference type="KEGG" id="pbj:VN24_23455"/>
<reference evidence="3 4" key="1">
    <citation type="journal article" date="2015" name="J. Biotechnol.">
        <title>Complete genome sequence of Paenibacillus beijingensis 7188(T) (=DSM 24997(T)), a novel rhizobacterium from jujube garden soil.</title>
        <authorList>
            <person name="Kwak Y."/>
            <person name="Shin J.H."/>
        </authorList>
    </citation>
    <scope>NUCLEOTIDE SEQUENCE [LARGE SCALE GENOMIC DNA]</scope>
    <source>
        <strain evidence="3 4">DSM 24997</strain>
    </source>
</reference>
<proteinExistence type="predicted"/>
<dbReference type="Proteomes" id="UP000032633">
    <property type="component" value="Chromosome"/>
</dbReference>
<sequence>MRVAIGQIEHETNTFSNVKTTVNHFHEWDQGQQIIERHLGVKDFLGGMIDQCNQLGVEIVPAFSAFAQPSGIITKETYEILKNELVASIQNAGELDGICFYLHGAGIAEGIDDVEGSLLEAIREVVGYEIPIVATLDLHANVTQKMIQESNALIGDNYYPHTDSYDRAIEAISLLVQIIQGTVHPVMNLVKLPLLIPATTTYKSPAKDINEICWEWEKAPDIIDCTFFHGFSRSDVPDAGVSVLTISNDNLDLAKQVSEHVARIIWRKRDEFQSVYPTPEQGIKQALTLEGRPIVINEYSDNPGGGGPGDGTHLLKAMIEQNAPNTCFGFICDPEVADKAHKAGIGSTIDVKLGGKTDSLHGEPLLIKGYVKCLSDGKIIQSSPMWQGLKHNLGKSARLQVGNVDIIVCSIKMQTFDEQVFLLHGIDVTKYKIVALKSANHFRAYYESVAKEIITVDSPGLTTGKLSTVDYKRINRPIYPLDNRIDYWMPNDGRWIKPI</sequence>
<evidence type="ECO:0000313" key="4">
    <source>
        <dbReference type="Proteomes" id="UP000032633"/>
    </source>
</evidence>
<protein>
    <submittedName>
        <fullName evidence="3">MlrC domain protein</fullName>
    </submittedName>
</protein>
<feature type="domain" description="Microcystin LR degradation protein MlrC C-terminal" evidence="1">
    <location>
        <begin position="297"/>
        <end position="473"/>
    </location>
</feature>
<reference evidence="4" key="2">
    <citation type="submission" date="2015-03" db="EMBL/GenBank/DDBJ databases">
        <title>Genome sequence of Paenibacillus beijingensis strain DSM 24997T.</title>
        <authorList>
            <person name="Kwak Y."/>
            <person name="Shin J.-H."/>
        </authorList>
    </citation>
    <scope>NUCLEOTIDE SEQUENCE [LARGE SCALE GENOMIC DNA]</scope>
    <source>
        <strain evidence="4">DSM 24997</strain>
    </source>
</reference>
<keyword evidence="4" id="KW-1185">Reference proteome</keyword>
<dbReference type="Pfam" id="PF07171">
    <property type="entry name" value="MlrC_C"/>
    <property type="match status" value="1"/>
</dbReference>
<dbReference type="AlphaFoldDB" id="A0A0D5NPM9"/>
<accession>A0A0D5NPM9</accession>
<dbReference type="InterPro" id="IPR009197">
    <property type="entry name" value="MlrC"/>
</dbReference>